<evidence type="ECO:0000313" key="1">
    <source>
        <dbReference type="EMBL" id="EKC73642.1"/>
    </source>
</evidence>
<sequence>MPVIYYDKSSKGAESYMKLAGEI</sequence>
<proteinExistence type="predicted"/>
<dbReference type="AlphaFoldDB" id="K1TKK5"/>
<comment type="caution">
    <text evidence="1">The sequence shown here is derived from an EMBL/GenBank/DDBJ whole genome shotgun (WGS) entry which is preliminary data.</text>
</comment>
<accession>K1TKK5</accession>
<gene>
    <name evidence="1" type="ORF">OBE_02279</name>
</gene>
<dbReference type="EMBL" id="AJWZ01001484">
    <property type="protein sequence ID" value="EKC73642.1"/>
    <property type="molecule type" value="Genomic_DNA"/>
</dbReference>
<reference evidence="1" key="1">
    <citation type="journal article" date="2013" name="Environ. Microbiol.">
        <title>Microbiota from the distal guts of lean and obese adolescents exhibit partial functional redundancy besides clear differences in community structure.</title>
        <authorList>
            <person name="Ferrer M."/>
            <person name="Ruiz A."/>
            <person name="Lanza F."/>
            <person name="Haange S.B."/>
            <person name="Oberbach A."/>
            <person name="Till H."/>
            <person name="Bargiela R."/>
            <person name="Campoy C."/>
            <person name="Segura M.T."/>
            <person name="Richter M."/>
            <person name="von Bergen M."/>
            <person name="Seifert J."/>
            <person name="Suarez A."/>
        </authorList>
    </citation>
    <scope>NUCLEOTIDE SEQUENCE</scope>
</reference>
<name>K1TKK5_9ZZZZ</name>
<protein>
    <submittedName>
        <fullName evidence="1">Uncharacterized protein</fullName>
    </submittedName>
</protein>
<organism evidence="1">
    <name type="scientific">human gut metagenome</name>
    <dbReference type="NCBI Taxonomy" id="408170"/>
    <lineage>
        <taxon>unclassified sequences</taxon>
        <taxon>metagenomes</taxon>
        <taxon>organismal metagenomes</taxon>
    </lineage>
</organism>
<feature type="non-terminal residue" evidence="1">
    <location>
        <position position="23"/>
    </location>
</feature>